<dbReference type="AlphaFoldDB" id="A0A1M5R274"/>
<protein>
    <submittedName>
        <fullName evidence="1">Uncharacterized protein</fullName>
    </submittedName>
</protein>
<gene>
    <name evidence="1" type="ORF">SAMN05444169_6287</name>
</gene>
<reference evidence="1 2" key="1">
    <citation type="submission" date="2016-11" db="EMBL/GenBank/DDBJ databases">
        <authorList>
            <person name="Jaros S."/>
            <person name="Januszkiewicz K."/>
            <person name="Wedrychowicz H."/>
        </authorList>
    </citation>
    <scope>NUCLEOTIDE SEQUENCE [LARGE SCALE GENOMIC DNA]</scope>
    <source>
        <strain evidence="1 2">GAS242</strain>
    </source>
</reference>
<dbReference type="EMBL" id="LT670818">
    <property type="protein sequence ID" value="SHH20099.1"/>
    <property type="molecule type" value="Genomic_DNA"/>
</dbReference>
<name>A0A1M5R274_9BRAD</name>
<organism evidence="1 2">
    <name type="scientific">Bradyrhizobium erythrophlei</name>
    <dbReference type="NCBI Taxonomy" id="1437360"/>
    <lineage>
        <taxon>Bacteria</taxon>
        <taxon>Pseudomonadati</taxon>
        <taxon>Pseudomonadota</taxon>
        <taxon>Alphaproteobacteria</taxon>
        <taxon>Hyphomicrobiales</taxon>
        <taxon>Nitrobacteraceae</taxon>
        <taxon>Bradyrhizobium</taxon>
    </lineage>
</organism>
<accession>A0A1M5R274</accession>
<dbReference type="Proteomes" id="UP000190675">
    <property type="component" value="Chromosome I"/>
</dbReference>
<proteinExistence type="predicted"/>
<evidence type="ECO:0000313" key="1">
    <source>
        <dbReference type="EMBL" id="SHH20099.1"/>
    </source>
</evidence>
<sequence>MVPFHARFSWAELSTLQRLIMQCSAAREMIFVGQHAKPARIVVQWLIFVEVTPIAHD</sequence>
<evidence type="ECO:0000313" key="2">
    <source>
        <dbReference type="Proteomes" id="UP000190675"/>
    </source>
</evidence>